<dbReference type="GO" id="GO:0004497">
    <property type="term" value="F:monooxygenase activity"/>
    <property type="evidence" value="ECO:0007669"/>
    <property type="project" value="UniProtKB-KW"/>
</dbReference>
<dbReference type="PANTHER" id="PTHR30137">
    <property type="entry name" value="LUCIFERASE-LIKE MONOOXYGENASE"/>
    <property type="match status" value="1"/>
</dbReference>
<evidence type="ECO:0000313" key="1">
    <source>
        <dbReference type="EMBL" id="VTR60893.1"/>
    </source>
</evidence>
<dbReference type="EMBL" id="CABEEZ010000166">
    <property type="protein sequence ID" value="VTR60893.1"/>
    <property type="molecule type" value="Genomic_DNA"/>
</dbReference>
<organism evidence="1">
    <name type="scientific">Serratia fonticola</name>
    <dbReference type="NCBI Taxonomy" id="47917"/>
    <lineage>
        <taxon>Bacteria</taxon>
        <taxon>Pseudomonadati</taxon>
        <taxon>Pseudomonadota</taxon>
        <taxon>Gammaproteobacteria</taxon>
        <taxon>Enterobacterales</taxon>
        <taxon>Yersiniaceae</taxon>
        <taxon>Serratia</taxon>
    </lineage>
</organism>
<dbReference type="Gene3D" id="3.20.20.30">
    <property type="entry name" value="Luciferase-like domain"/>
    <property type="match status" value="1"/>
</dbReference>
<dbReference type="InterPro" id="IPR050766">
    <property type="entry name" value="Bact_Lucif_Oxidored"/>
</dbReference>
<gene>
    <name evidence="1" type="ORF">NCTC12965_08651</name>
</gene>
<keyword evidence="1" id="KW-0503">Monooxygenase</keyword>
<proteinExistence type="predicted"/>
<dbReference type="SUPFAM" id="SSF51679">
    <property type="entry name" value="Bacterial luciferase-like"/>
    <property type="match status" value="1"/>
</dbReference>
<dbReference type="InterPro" id="IPR036661">
    <property type="entry name" value="Luciferase-like_sf"/>
</dbReference>
<dbReference type="PANTHER" id="PTHR30137:SF15">
    <property type="entry name" value="BLL6902 PROTEIN"/>
    <property type="match status" value="1"/>
</dbReference>
<protein>
    <submittedName>
        <fullName evidence="1">Putative FMN-dependent luciferase-like monooxygenase, KPN_01858 family</fullName>
    </submittedName>
</protein>
<dbReference type="GO" id="GO:0016705">
    <property type="term" value="F:oxidoreductase activity, acting on paired donors, with incorporation or reduction of molecular oxygen"/>
    <property type="evidence" value="ECO:0007669"/>
    <property type="project" value="InterPro"/>
</dbReference>
<name>A0A4U9WN87_SERFO</name>
<sequence length="124" mass="13736">MGSRTAFVTEDQNRARDFAAQGLSRGLERLRASGHQVQDESLDGLIRAFDVHLGTPEQVIASLQRDSALARVTDLAFQVHSIDPPHAYILRSIELIARDVAPALGWQRRNPATLAYSHHAEENV</sequence>
<accession>A0A4U9WN87</accession>
<dbReference type="AlphaFoldDB" id="A0A4U9WN87"/>
<dbReference type="GO" id="GO:0005829">
    <property type="term" value="C:cytosol"/>
    <property type="evidence" value="ECO:0007669"/>
    <property type="project" value="TreeGrafter"/>
</dbReference>
<reference evidence="1" key="1">
    <citation type="submission" date="2019-05" db="EMBL/GenBank/DDBJ databases">
        <authorList>
            <consortium name="Pathogen Informatics"/>
        </authorList>
    </citation>
    <scope>NUCLEOTIDE SEQUENCE [LARGE SCALE GENOMIC DNA]</scope>
    <source>
        <strain evidence="1">NCTC12965</strain>
    </source>
</reference>
<keyword evidence="1" id="KW-0560">Oxidoreductase</keyword>